<gene>
    <name evidence="14" type="ORF">O9A_00391</name>
</gene>
<dbReference type="HOGENOM" id="CLU_012366_0_0_5"/>
<dbReference type="Pfam" id="PF00390">
    <property type="entry name" value="malic"/>
    <property type="match status" value="1"/>
</dbReference>
<dbReference type="STRING" id="1134510.O9A_00391"/>
<evidence type="ECO:0000256" key="3">
    <source>
        <dbReference type="ARBA" id="ARBA00007686"/>
    </source>
</evidence>
<feature type="domain" description="Malic enzyme NAD-binding" evidence="12">
    <location>
        <begin position="176"/>
        <end position="413"/>
    </location>
</feature>
<dbReference type="Pfam" id="PF03949">
    <property type="entry name" value="Malic_M"/>
    <property type="match status" value="1"/>
</dbReference>
<evidence type="ECO:0008006" key="16">
    <source>
        <dbReference type="Google" id="ProtNLM"/>
    </source>
</evidence>
<dbReference type="PANTHER" id="PTHR43237:SF4">
    <property type="entry name" value="NADP-DEPENDENT MALIC ENZYME"/>
    <property type="match status" value="1"/>
</dbReference>
<dbReference type="GO" id="GO:0006108">
    <property type="term" value="P:malate metabolic process"/>
    <property type="evidence" value="ECO:0007669"/>
    <property type="project" value="InterPro"/>
</dbReference>
<accession>A0A067WB70</accession>
<sequence>MKKKEQDQKTHQTVYNISEQEALDFHSRGRPGKLEIVATKSMETQYDLALAYSPGVAVPVKAIAQNPELAYDYTAKGNLVAVISNGTAILGLGNLGALASKPVMEGKAVLFKRFADIDSIDLEIDTNDPENFINLVRYLEPSFGGINLEDIKAPECFMIESRLREVMNIPVFHDDQHGTAIIVAAGILNALYLTGRNMENTRLVCNGAGSAGIACIELIKAMGFRPENIILCDTKGIVYEGREEGMNQWKSAHAIRTDKRTLAEAMEDADVFFGVSAKGAITPEMVKSMAPHPIIFAMANPDPEITPEEVMQVRKDAIIATGRSDYPNQINNVLCFPYIFRGALDVRATVINEDMKIAAAKAIADLAHEEVPDSVAEAYRGKRLKFGPNYIIPVPFDPRLFTVVSIAVAKAAMESGVAQRHIDDLEAYERDLNARRDPISSIMRGVYNHVRQAPKQIVFAEGEEEQVIRAAVSYVHQKLGQAILIGREEQVRENAAVAGIDLEREGISVMNAKLSCRLDDYANYLYKKMQRQGWLLRDCHRRINNDRNYFAACMVALGDADAMVTGVTRNYETALIDIRRVIDEKPQERLIGISMAICRGRTVFIADTAVYENPNAEEFADIAEQTASFVRGLGYQPRVAFVAFSTFGYMKGQVTRHIQDAINILHERGADFEFDGEISADVALNVKLMQQYPFMGITEPANILVMPGYHASSIASKMLQELGEATIIGPILIGLERSIQIVPFSGSNTDVVNIATLAAYHAKKL</sequence>
<dbReference type="Gene3D" id="3.40.50.10380">
    <property type="entry name" value="Malic enzyme, N-terminal domain"/>
    <property type="match status" value="1"/>
</dbReference>
<dbReference type="Proteomes" id="UP000027015">
    <property type="component" value="Unassembled WGS sequence"/>
</dbReference>
<dbReference type="SUPFAM" id="SSF53659">
    <property type="entry name" value="Isocitrate/Isopropylmalate dehydrogenase-like"/>
    <property type="match status" value="1"/>
</dbReference>
<dbReference type="PATRIC" id="fig|1134510.3.peg.465"/>
<dbReference type="InterPro" id="IPR002505">
    <property type="entry name" value="PTA_PTB"/>
</dbReference>
<keyword evidence="11" id="KW-0521">NADP</keyword>
<comment type="cofactor">
    <cofactor evidence="2">
        <name>Mg(2+)</name>
        <dbReference type="ChEBI" id="CHEBI:18420"/>
    </cofactor>
</comment>
<dbReference type="InterPro" id="IPR042113">
    <property type="entry name" value="P_AcTrfase_dom1"/>
</dbReference>
<keyword evidence="8" id="KW-0511">Multifunctional enzyme</keyword>
<comment type="subunit">
    <text evidence="5">Homooctamer.</text>
</comment>
<dbReference type="eggNOG" id="COG0280">
    <property type="taxonomic scope" value="Bacteria"/>
</dbReference>
<evidence type="ECO:0000259" key="12">
    <source>
        <dbReference type="SMART" id="SM00919"/>
    </source>
</evidence>
<dbReference type="eggNOG" id="COG0281">
    <property type="taxonomic scope" value="Bacteria"/>
</dbReference>
<dbReference type="Gene3D" id="3.40.50.720">
    <property type="entry name" value="NAD(P)-binding Rossmann-like Domain"/>
    <property type="match status" value="1"/>
</dbReference>
<organism evidence="14 15">
    <name type="scientific">Bartonella koehlerae C-29</name>
    <dbReference type="NCBI Taxonomy" id="1134510"/>
    <lineage>
        <taxon>Bacteria</taxon>
        <taxon>Pseudomonadati</taxon>
        <taxon>Pseudomonadota</taxon>
        <taxon>Alphaproteobacteria</taxon>
        <taxon>Hyphomicrobiales</taxon>
        <taxon>Bartonellaceae</taxon>
        <taxon>Bartonella</taxon>
    </lineage>
</organism>
<evidence type="ECO:0000313" key="15">
    <source>
        <dbReference type="Proteomes" id="UP000027015"/>
    </source>
</evidence>
<dbReference type="Gene3D" id="3.40.50.10750">
    <property type="entry name" value="Isocitrate/Isopropylmalate dehydrogenase-like"/>
    <property type="match status" value="1"/>
</dbReference>
<dbReference type="SMART" id="SM01274">
    <property type="entry name" value="malic"/>
    <property type="match status" value="1"/>
</dbReference>
<proteinExistence type="inferred from homology"/>
<evidence type="ECO:0000256" key="4">
    <source>
        <dbReference type="ARBA" id="ARBA00008756"/>
    </source>
</evidence>
<feature type="binding site" evidence="10">
    <location>
        <position position="149"/>
    </location>
    <ligand>
        <name>a divalent metal cation</name>
        <dbReference type="ChEBI" id="CHEBI:60240"/>
    </ligand>
</feature>
<dbReference type="SUPFAM" id="SSF53223">
    <property type="entry name" value="Aminoacid dehydrogenase-like, N-terminal domain"/>
    <property type="match status" value="1"/>
</dbReference>
<feature type="active site" description="Proton acceptor" evidence="9">
    <location>
        <position position="107"/>
    </location>
</feature>
<dbReference type="GO" id="GO:0046872">
    <property type="term" value="F:metal ion binding"/>
    <property type="evidence" value="ECO:0007669"/>
    <property type="project" value="UniProtKB-KW"/>
</dbReference>
<keyword evidence="6 10" id="KW-0479">Metal-binding</keyword>
<dbReference type="SMART" id="SM00919">
    <property type="entry name" value="Malic_M"/>
    <property type="match status" value="1"/>
</dbReference>
<comment type="cofactor">
    <cofactor evidence="1">
        <name>Mn(2+)</name>
        <dbReference type="ChEBI" id="CHEBI:29035"/>
    </cofactor>
</comment>
<dbReference type="PIRSF" id="PIRSF036684">
    <property type="entry name" value="ME_PTA"/>
    <property type="match status" value="1"/>
</dbReference>
<dbReference type="CDD" id="cd05311">
    <property type="entry name" value="NAD_bind_2_malic_enz"/>
    <property type="match status" value="1"/>
</dbReference>
<dbReference type="InterPro" id="IPR051674">
    <property type="entry name" value="Malate_Decarboxylase"/>
</dbReference>
<dbReference type="GO" id="GO:0016746">
    <property type="term" value="F:acyltransferase activity"/>
    <property type="evidence" value="ECO:0007669"/>
    <property type="project" value="InterPro"/>
</dbReference>
<evidence type="ECO:0000256" key="1">
    <source>
        <dbReference type="ARBA" id="ARBA00001936"/>
    </source>
</evidence>
<keyword evidence="15" id="KW-1185">Reference proteome</keyword>
<comment type="caution">
    <text evidence="14">The sequence shown here is derived from an EMBL/GenBank/DDBJ whole genome shotgun (WGS) entry which is preliminary data.</text>
</comment>
<name>A0A067WB70_9HYPH</name>
<evidence type="ECO:0000256" key="7">
    <source>
        <dbReference type="ARBA" id="ARBA00023002"/>
    </source>
</evidence>
<dbReference type="PANTHER" id="PTHR43237">
    <property type="entry name" value="NADP-DEPENDENT MALIC ENZYME"/>
    <property type="match status" value="1"/>
</dbReference>
<dbReference type="InterPro" id="IPR037062">
    <property type="entry name" value="Malic_N_dom_sf"/>
</dbReference>
<evidence type="ECO:0000256" key="11">
    <source>
        <dbReference type="PIRSR" id="PIRSR036684-3"/>
    </source>
</evidence>
<dbReference type="InterPro" id="IPR036291">
    <property type="entry name" value="NAD(P)-bd_dom_sf"/>
</dbReference>
<dbReference type="InterPro" id="IPR015884">
    <property type="entry name" value="Malic_enzyme_CS"/>
</dbReference>
<evidence type="ECO:0000259" key="13">
    <source>
        <dbReference type="SMART" id="SM01274"/>
    </source>
</evidence>
<evidence type="ECO:0000256" key="2">
    <source>
        <dbReference type="ARBA" id="ARBA00001946"/>
    </source>
</evidence>
<feature type="binding site" evidence="11">
    <location>
        <position position="175"/>
    </location>
    <ligand>
        <name>a divalent metal cation</name>
        <dbReference type="ChEBI" id="CHEBI:60240"/>
    </ligand>
</feature>
<comment type="similarity">
    <text evidence="4">In the C-terminal section; belongs to the phosphate acetyltransferase and butyryltransferase family.</text>
</comment>
<dbReference type="InterPro" id="IPR012188">
    <property type="entry name" value="ME_PTA"/>
</dbReference>
<evidence type="ECO:0000256" key="10">
    <source>
        <dbReference type="PIRSR" id="PIRSR036684-2"/>
    </source>
</evidence>
<feature type="domain" description="Malic enzyme N-terminal" evidence="13">
    <location>
        <begin position="31"/>
        <end position="164"/>
    </location>
</feature>
<evidence type="ECO:0000256" key="8">
    <source>
        <dbReference type="ARBA" id="ARBA00023268"/>
    </source>
</evidence>
<dbReference type="Pfam" id="PF01515">
    <property type="entry name" value="PTA_PTB"/>
    <property type="match status" value="1"/>
</dbReference>
<dbReference type="InterPro" id="IPR042112">
    <property type="entry name" value="P_AcTrfase_dom2"/>
</dbReference>
<dbReference type="InterPro" id="IPR045213">
    <property type="entry name" value="Malic_NAD-bd_bact_type"/>
</dbReference>
<feature type="binding site" evidence="11">
    <location>
        <begin position="89"/>
        <end position="96"/>
    </location>
    <ligand>
        <name>NADP(+)</name>
        <dbReference type="ChEBI" id="CHEBI:58349"/>
    </ligand>
</feature>
<dbReference type="InterPro" id="IPR012301">
    <property type="entry name" value="Malic_N_dom"/>
</dbReference>
<dbReference type="FunFam" id="3.40.50.10380:FF:000003">
    <property type="entry name" value="NADP-dependent malic enzyme"/>
    <property type="match status" value="1"/>
</dbReference>
<evidence type="ECO:0000256" key="6">
    <source>
        <dbReference type="ARBA" id="ARBA00022723"/>
    </source>
</evidence>
<keyword evidence="7" id="KW-0560">Oxidoreductase</keyword>
<feature type="binding site" evidence="10">
    <location>
        <position position="150"/>
    </location>
    <ligand>
        <name>a divalent metal cation</name>
        <dbReference type="ChEBI" id="CHEBI:60240"/>
    </ligand>
</feature>
<dbReference type="InterPro" id="IPR046346">
    <property type="entry name" value="Aminoacid_DH-like_N_sf"/>
</dbReference>
<comment type="similarity">
    <text evidence="3">In the N-terminal section; belongs to the malic enzymes family.</text>
</comment>
<evidence type="ECO:0000256" key="9">
    <source>
        <dbReference type="PIRSR" id="PIRSR036684-1"/>
    </source>
</evidence>
<dbReference type="GO" id="GO:0004470">
    <property type="term" value="F:malic enzyme activity"/>
    <property type="evidence" value="ECO:0007669"/>
    <property type="project" value="InterPro"/>
</dbReference>
<reference evidence="14 15" key="1">
    <citation type="submission" date="2012-04" db="EMBL/GenBank/DDBJ databases">
        <title>The Genome Sequence of Bartonella koehlerae C-29.</title>
        <authorList>
            <consortium name="The Broad Institute Genome Sequencing Platform"/>
            <consortium name="The Broad Institute Genome Sequencing Center for Infectious Disease"/>
            <person name="Feldgarden M."/>
            <person name="Kirby J."/>
            <person name="Kosoy M."/>
            <person name="Birtles R."/>
            <person name="Probert W.S."/>
            <person name="Chiaraviglio L."/>
            <person name="Walker B."/>
            <person name="Young S.K."/>
            <person name="Zeng Q."/>
            <person name="Gargeya S."/>
            <person name="Fitzgerald M."/>
            <person name="Haas B."/>
            <person name="Abouelleil A."/>
            <person name="Alvarado L."/>
            <person name="Arachchi H.M."/>
            <person name="Berlin A.M."/>
            <person name="Chapman S.B."/>
            <person name="Goldberg J."/>
            <person name="Griggs A."/>
            <person name="Gujja S."/>
            <person name="Hansen M."/>
            <person name="Howarth C."/>
            <person name="Imamovic A."/>
            <person name="Larimer J."/>
            <person name="McCowen C."/>
            <person name="Montmayeur A."/>
            <person name="Murphy C."/>
            <person name="Neiman D."/>
            <person name="Pearson M."/>
            <person name="Priest M."/>
            <person name="Roberts A."/>
            <person name="Saif S."/>
            <person name="Shea T."/>
            <person name="Sisk P."/>
            <person name="Sykes S."/>
            <person name="Wortman J."/>
            <person name="Nusbaum C."/>
            <person name="Birren B."/>
        </authorList>
    </citation>
    <scope>NUCLEOTIDE SEQUENCE [LARGE SCALE GENOMIC DNA]</scope>
    <source>
        <strain evidence="14 15">C-29</strain>
    </source>
</reference>
<dbReference type="AlphaFoldDB" id="A0A067WB70"/>
<evidence type="ECO:0000256" key="5">
    <source>
        <dbReference type="ARBA" id="ARBA00011823"/>
    </source>
</evidence>
<dbReference type="OrthoDB" id="9805787at2"/>
<dbReference type="InterPro" id="IPR012302">
    <property type="entry name" value="Malic_NAD-bd"/>
</dbReference>
<dbReference type="FunFam" id="3.40.50.720:FF:000095">
    <property type="entry name" value="NADP-dependent malic enzyme"/>
    <property type="match status" value="1"/>
</dbReference>
<dbReference type="SUPFAM" id="SSF51735">
    <property type="entry name" value="NAD(P)-binding Rossmann-fold domains"/>
    <property type="match status" value="1"/>
</dbReference>
<feature type="binding site" evidence="11">
    <location>
        <position position="300"/>
    </location>
    <ligand>
        <name>a divalent metal cation</name>
        <dbReference type="ChEBI" id="CHEBI:60240"/>
    </ligand>
</feature>
<dbReference type="PROSITE" id="PS00331">
    <property type="entry name" value="MALIC_ENZYMES"/>
    <property type="match status" value="1"/>
</dbReference>
<dbReference type="Gene3D" id="3.40.50.10950">
    <property type="match status" value="1"/>
</dbReference>
<dbReference type="RefSeq" id="WP_034458250.1">
    <property type="nucleotide sequence ID" value="NZ_CADEAH010000005.1"/>
</dbReference>
<dbReference type="GO" id="GO:0051287">
    <property type="term" value="F:NAD binding"/>
    <property type="evidence" value="ECO:0007669"/>
    <property type="project" value="InterPro"/>
</dbReference>
<evidence type="ECO:0000313" key="14">
    <source>
        <dbReference type="EMBL" id="KEC56166.1"/>
    </source>
</evidence>
<protein>
    <recommendedName>
        <fullName evidence="16">NADP-dependent malic enzyme</fullName>
    </recommendedName>
</protein>
<dbReference type="GO" id="GO:0016616">
    <property type="term" value="F:oxidoreductase activity, acting on the CH-OH group of donors, NAD or NADP as acceptor"/>
    <property type="evidence" value="ECO:0007669"/>
    <property type="project" value="InterPro"/>
</dbReference>
<dbReference type="EMBL" id="AHPL01000003">
    <property type="protein sequence ID" value="KEC56166.1"/>
    <property type="molecule type" value="Genomic_DNA"/>
</dbReference>